<accession>A0A8T0U6A5</accession>
<reference evidence="1" key="1">
    <citation type="submission" date="2020-05" db="EMBL/GenBank/DDBJ databases">
        <title>WGS assembly of Panicum virgatum.</title>
        <authorList>
            <person name="Lovell J.T."/>
            <person name="Jenkins J."/>
            <person name="Shu S."/>
            <person name="Juenger T.E."/>
            <person name="Schmutz J."/>
        </authorList>
    </citation>
    <scope>NUCLEOTIDE SEQUENCE</scope>
    <source>
        <strain evidence="1">AP13</strain>
    </source>
</reference>
<dbReference type="EMBL" id="CM029042">
    <property type="protein sequence ID" value="KAG2619651.1"/>
    <property type="molecule type" value="Genomic_DNA"/>
</dbReference>
<keyword evidence="2" id="KW-1185">Reference proteome</keyword>
<dbReference type="AlphaFoldDB" id="A0A8T0U6A5"/>
<gene>
    <name evidence="1" type="ORF">PVAP13_3NG120400</name>
</gene>
<protein>
    <submittedName>
        <fullName evidence="1">Uncharacterized protein</fullName>
    </submittedName>
</protein>
<sequence length="159" mass="18807">MIHMITKLCKMQREVKRQKAREKYASMPADKKAELNAMRRESYHRKKAEREAAQNDTQNLGTIFTTRHSVCVAHVINETNTSNGVVEHLTSELNERTTDDFDDSWLRHNDTFQTIPMEVLSQLSLVERRRVKDRERWSKRYLNMTNDQKAKKKCQQAIN</sequence>
<comment type="caution">
    <text evidence="1">The sequence shown here is derived from an EMBL/GenBank/DDBJ whole genome shotgun (WGS) entry which is preliminary data.</text>
</comment>
<organism evidence="1 2">
    <name type="scientific">Panicum virgatum</name>
    <name type="common">Blackwell switchgrass</name>
    <dbReference type="NCBI Taxonomy" id="38727"/>
    <lineage>
        <taxon>Eukaryota</taxon>
        <taxon>Viridiplantae</taxon>
        <taxon>Streptophyta</taxon>
        <taxon>Embryophyta</taxon>
        <taxon>Tracheophyta</taxon>
        <taxon>Spermatophyta</taxon>
        <taxon>Magnoliopsida</taxon>
        <taxon>Liliopsida</taxon>
        <taxon>Poales</taxon>
        <taxon>Poaceae</taxon>
        <taxon>PACMAD clade</taxon>
        <taxon>Panicoideae</taxon>
        <taxon>Panicodae</taxon>
        <taxon>Paniceae</taxon>
        <taxon>Panicinae</taxon>
        <taxon>Panicum</taxon>
        <taxon>Panicum sect. Hiantes</taxon>
    </lineage>
</organism>
<name>A0A8T0U6A5_PANVG</name>
<proteinExistence type="predicted"/>
<evidence type="ECO:0000313" key="1">
    <source>
        <dbReference type="EMBL" id="KAG2619651.1"/>
    </source>
</evidence>
<dbReference type="Proteomes" id="UP000823388">
    <property type="component" value="Chromosome 3N"/>
</dbReference>
<evidence type="ECO:0000313" key="2">
    <source>
        <dbReference type="Proteomes" id="UP000823388"/>
    </source>
</evidence>